<evidence type="ECO:0000259" key="7">
    <source>
        <dbReference type="Pfam" id="PF10035"/>
    </source>
</evidence>
<evidence type="ECO:0000313" key="9">
    <source>
        <dbReference type="Proteomes" id="UP000190188"/>
    </source>
</evidence>
<dbReference type="Pfam" id="PF02588">
    <property type="entry name" value="YitT_membrane"/>
    <property type="match status" value="1"/>
</dbReference>
<keyword evidence="9" id="KW-1185">Reference proteome</keyword>
<feature type="transmembrane region" description="Helical" evidence="6">
    <location>
        <begin position="73"/>
        <end position="95"/>
    </location>
</feature>
<evidence type="ECO:0000256" key="5">
    <source>
        <dbReference type="ARBA" id="ARBA00023136"/>
    </source>
</evidence>
<sequence>MKTLKDVGITALCGVLVGIGIQLFLTPHQLLSGGVPGIAMIANYAAGWDVSVIYFILNLPLIIWGWVELGRRFILLSLLSVVVTTVTLGVVPAFQVTTDPIMGAIVGGIVIAIGVGYSLRVGGSTGGFDVIGFIVTKNRDFPLGNVLTVLNSVILVVLGFLVNWDVAFYSLLSLFIKGKCIDMIHVRHMKVTAFIITQQRDLMAQELIKFPHGITMVKAYGCYSHTDNYMLMTVTTRSELPMLRKRVLEIDPKAFINIVQTAEVVGRFRRVI</sequence>
<feature type="transmembrane region" description="Helical" evidence="6">
    <location>
        <begin position="141"/>
        <end position="161"/>
    </location>
</feature>
<accession>A0A1T2XHX2</accession>
<comment type="caution">
    <text evidence="8">The sequence shown here is derived from an EMBL/GenBank/DDBJ whole genome shotgun (WGS) entry which is preliminary data.</text>
</comment>
<dbReference type="GO" id="GO:0005886">
    <property type="term" value="C:plasma membrane"/>
    <property type="evidence" value="ECO:0007669"/>
    <property type="project" value="UniProtKB-SubCell"/>
</dbReference>
<keyword evidence="3 6" id="KW-0812">Transmembrane</keyword>
<dbReference type="PIRSF" id="PIRSF006483">
    <property type="entry name" value="Membrane_protein_YitT"/>
    <property type="match status" value="1"/>
</dbReference>
<name>A0A1T2XHX2_9BACL</name>
<dbReference type="STRING" id="1324314.BVG16_08025"/>
<dbReference type="InterPro" id="IPR019264">
    <property type="entry name" value="DUF2179"/>
</dbReference>
<keyword evidence="2" id="KW-1003">Cell membrane</keyword>
<evidence type="ECO:0000256" key="4">
    <source>
        <dbReference type="ARBA" id="ARBA00022989"/>
    </source>
</evidence>
<dbReference type="Pfam" id="PF10035">
    <property type="entry name" value="DUF2179"/>
    <property type="match status" value="1"/>
</dbReference>
<dbReference type="PANTHER" id="PTHR33545">
    <property type="entry name" value="UPF0750 MEMBRANE PROTEIN YITT-RELATED"/>
    <property type="match status" value="1"/>
</dbReference>
<comment type="subcellular location">
    <subcellularLocation>
        <location evidence="1">Cell membrane</location>
        <topology evidence="1">Multi-pass membrane protein</topology>
    </subcellularLocation>
</comment>
<dbReference type="EMBL" id="MSZX01000003">
    <property type="protein sequence ID" value="OPA79489.1"/>
    <property type="molecule type" value="Genomic_DNA"/>
</dbReference>
<evidence type="ECO:0000256" key="1">
    <source>
        <dbReference type="ARBA" id="ARBA00004651"/>
    </source>
</evidence>
<dbReference type="PANTHER" id="PTHR33545:SF5">
    <property type="entry name" value="UPF0750 MEMBRANE PROTEIN YITT"/>
    <property type="match status" value="1"/>
</dbReference>
<dbReference type="InterPro" id="IPR015867">
    <property type="entry name" value="N-reg_PII/ATP_PRibTrfase_C"/>
</dbReference>
<keyword evidence="5 6" id="KW-0472">Membrane</keyword>
<dbReference type="Proteomes" id="UP000190188">
    <property type="component" value="Unassembled WGS sequence"/>
</dbReference>
<evidence type="ECO:0000256" key="6">
    <source>
        <dbReference type="SAM" id="Phobius"/>
    </source>
</evidence>
<dbReference type="InterPro" id="IPR003740">
    <property type="entry name" value="YitT"/>
</dbReference>
<feature type="transmembrane region" description="Helical" evidence="6">
    <location>
        <begin position="7"/>
        <end position="25"/>
    </location>
</feature>
<proteinExistence type="predicted"/>
<gene>
    <name evidence="8" type="ORF">BVG16_08025</name>
</gene>
<feature type="transmembrane region" description="Helical" evidence="6">
    <location>
        <begin position="101"/>
        <end position="120"/>
    </location>
</feature>
<protein>
    <recommendedName>
        <fullName evidence="7">DUF2179 domain-containing protein</fullName>
    </recommendedName>
</protein>
<keyword evidence="4 6" id="KW-1133">Transmembrane helix</keyword>
<evidence type="ECO:0000313" key="8">
    <source>
        <dbReference type="EMBL" id="OPA79489.1"/>
    </source>
</evidence>
<dbReference type="Gene3D" id="3.30.70.120">
    <property type="match status" value="1"/>
</dbReference>
<dbReference type="CDD" id="cd16380">
    <property type="entry name" value="YitT_C"/>
    <property type="match status" value="1"/>
</dbReference>
<feature type="transmembrane region" description="Helical" evidence="6">
    <location>
        <begin position="45"/>
        <end position="66"/>
    </location>
</feature>
<organism evidence="8 9">
    <name type="scientific">Paenibacillus selenitireducens</name>
    <dbReference type="NCBI Taxonomy" id="1324314"/>
    <lineage>
        <taxon>Bacteria</taxon>
        <taxon>Bacillati</taxon>
        <taxon>Bacillota</taxon>
        <taxon>Bacilli</taxon>
        <taxon>Bacillales</taxon>
        <taxon>Paenibacillaceae</taxon>
        <taxon>Paenibacillus</taxon>
    </lineage>
</organism>
<feature type="domain" description="DUF2179" evidence="7">
    <location>
        <begin position="212"/>
        <end position="266"/>
    </location>
</feature>
<evidence type="ECO:0000256" key="3">
    <source>
        <dbReference type="ARBA" id="ARBA00022692"/>
    </source>
</evidence>
<evidence type="ECO:0000256" key="2">
    <source>
        <dbReference type="ARBA" id="ARBA00022475"/>
    </source>
</evidence>
<dbReference type="AlphaFoldDB" id="A0A1T2XHX2"/>
<reference evidence="8 9" key="1">
    <citation type="submission" date="2017-01" db="EMBL/GenBank/DDBJ databases">
        <title>Genome analysis of Paenibacillus selenitrireducens ES3-24.</title>
        <authorList>
            <person name="Xu D."/>
            <person name="Yao R."/>
            <person name="Zheng S."/>
        </authorList>
    </citation>
    <scope>NUCLEOTIDE SEQUENCE [LARGE SCALE GENOMIC DNA]</scope>
    <source>
        <strain evidence="8 9">ES3-24</strain>
    </source>
</reference>
<dbReference type="InterPro" id="IPR051461">
    <property type="entry name" value="UPF0750_membrane"/>
</dbReference>